<dbReference type="Proteomes" id="UP001165082">
    <property type="component" value="Unassembled WGS sequence"/>
</dbReference>
<keyword evidence="5" id="KW-1185">Reference proteome</keyword>
<keyword evidence="2" id="KW-0061">Asparagine biosynthesis</keyword>
<dbReference type="InterPro" id="IPR051857">
    <property type="entry name" value="Asn_synthetase_domain"/>
</dbReference>
<gene>
    <name evidence="4" type="ORF">TrRE_jg6846</name>
</gene>
<evidence type="ECO:0000256" key="1">
    <source>
        <dbReference type="ARBA" id="ARBA00022605"/>
    </source>
</evidence>
<dbReference type="EMBL" id="BRXZ01001088">
    <property type="protein sequence ID" value="GMH61919.1"/>
    <property type="molecule type" value="Genomic_DNA"/>
</dbReference>
<reference evidence="4" key="1">
    <citation type="submission" date="2022-07" db="EMBL/GenBank/DDBJ databases">
        <title>Genome analysis of Parmales, a sister group of diatoms, reveals the evolutionary specialization of diatoms from phago-mixotrophs to photoautotrophs.</title>
        <authorList>
            <person name="Ban H."/>
            <person name="Sato S."/>
            <person name="Yoshikawa S."/>
            <person name="Kazumasa Y."/>
            <person name="Nakamura Y."/>
            <person name="Ichinomiya M."/>
            <person name="Saitoh K."/>
            <person name="Sato N."/>
            <person name="Blanc-Mathieu R."/>
            <person name="Endo H."/>
            <person name="Kuwata A."/>
            <person name="Ogata H."/>
        </authorList>
    </citation>
    <scope>NUCLEOTIDE SEQUENCE</scope>
</reference>
<evidence type="ECO:0000313" key="4">
    <source>
        <dbReference type="EMBL" id="GMH61919.1"/>
    </source>
</evidence>
<dbReference type="InterPro" id="IPR014729">
    <property type="entry name" value="Rossmann-like_a/b/a_fold"/>
</dbReference>
<comment type="caution">
    <text evidence="4">The sequence shown here is derived from an EMBL/GenBank/DDBJ whole genome shotgun (WGS) entry which is preliminary data.</text>
</comment>
<dbReference type="GO" id="GO:0004066">
    <property type="term" value="F:asparagine synthase (glutamine-hydrolyzing) activity"/>
    <property type="evidence" value="ECO:0007669"/>
    <property type="project" value="InterPro"/>
</dbReference>
<dbReference type="OrthoDB" id="10252281at2759"/>
<dbReference type="InterPro" id="IPR001962">
    <property type="entry name" value="Asn_synthase"/>
</dbReference>
<dbReference type="PANTHER" id="PTHR45937">
    <property type="entry name" value="ASPARAGINE SYNTHETASE DOMAIN-CONTAINING PROTEIN 1"/>
    <property type="match status" value="1"/>
</dbReference>
<dbReference type="AlphaFoldDB" id="A0A9W6ZWX4"/>
<protein>
    <submittedName>
        <fullName evidence="4">Uncharacterized protein</fullName>
    </submittedName>
</protein>
<evidence type="ECO:0000256" key="3">
    <source>
        <dbReference type="ARBA" id="ARBA00022962"/>
    </source>
</evidence>
<keyword evidence="3" id="KW-0315">Glutamine amidotransferase</keyword>
<name>A0A9W6ZWX4_9STRA</name>
<dbReference type="GO" id="GO:0006529">
    <property type="term" value="P:asparagine biosynthetic process"/>
    <property type="evidence" value="ECO:0007669"/>
    <property type="project" value="UniProtKB-KW"/>
</dbReference>
<evidence type="ECO:0000256" key="2">
    <source>
        <dbReference type="ARBA" id="ARBA00022888"/>
    </source>
</evidence>
<keyword evidence="1" id="KW-0028">Amino-acid biosynthesis</keyword>
<proteinExistence type="predicted"/>
<organism evidence="4 5">
    <name type="scientific">Triparma retinervis</name>
    <dbReference type="NCBI Taxonomy" id="2557542"/>
    <lineage>
        <taxon>Eukaryota</taxon>
        <taxon>Sar</taxon>
        <taxon>Stramenopiles</taxon>
        <taxon>Ochrophyta</taxon>
        <taxon>Bolidophyceae</taxon>
        <taxon>Parmales</taxon>
        <taxon>Triparmaceae</taxon>
        <taxon>Triparma</taxon>
    </lineage>
</organism>
<dbReference type="Gene3D" id="3.40.50.620">
    <property type="entry name" value="HUPs"/>
    <property type="match status" value="1"/>
</dbReference>
<evidence type="ECO:0000313" key="5">
    <source>
        <dbReference type="Proteomes" id="UP001165082"/>
    </source>
</evidence>
<dbReference type="SUPFAM" id="SSF52402">
    <property type="entry name" value="Adenine nucleotide alpha hydrolases-like"/>
    <property type="match status" value="1"/>
</dbReference>
<accession>A0A9W6ZWX4</accession>
<dbReference type="CDD" id="cd01991">
    <property type="entry name" value="Asn_synthase_B_C"/>
    <property type="match status" value="1"/>
</dbReference>
<sequence>MGILVYVGAFADFSVFNVGEGPNEGGWVSDPNQHVTILHRSKFGEVTGRNLKFGKVQIMVGDVRSNSEYKVGRVKLKGRDDLTEIAAATGQTLHITLRRREECEARMSVELLKDRKGGGGGEEYEYRRIDGYVGVCLELPNGVRVVCKDVEEIKRAKAAGQFQRYRSRAKILLTGHGADEQMGGYGRHRTRFASGGNAAVKEELDMEMARIWRRNMGRDDRCIGGQGKEGRYPFLDEGVVEHLKNMRQKDVTEVCDFTLPQGVGDKLVLRKLAGELGLVGINNMIKRAVQFGSRAAKSRGGGREVLEG</sequence>
<dbReference type="PANTHER" id="PTHR45937:SF1">
    <property type="entry name" value="ASPARAGINE SYNTHETASE DOMAIN-CONTAINING PROTEIN 1"/>
    <property type="match status" value="1"/>
</dbReference>